<dbReference type="STRING" id="1461693.ATO10_01430"/>
<dbReference type="Pfam" id="PF00353">
    <property type="entry name" value="HemolysinCabind"/>
    <property type="match status" value="5"/>
</dbReference>
<gene>
    <name evidence="3" type="ORF">ATO10_01430</name>
</gene>
<evidence type="ECO:0000256" key="2">
    <source>
        <dbReference type="ARBA" id="ARBA00022525"/>
    </source>
</evidence>
<dbReference type="PANTHER" id="PTHR38340:SF1">
    <property type="entry name" value="S-LAYER PROTEIN"/>
    <property type="match status" value="1"/>
</dbReference>
<proteinExistence type="predicted"/>
<dbReference type="SUPFAM" id="SSF51445">
    <property type="entry name" value="(Trans)glycosidases"/>
    <property type="match status" value="1"/>
</dbReference>
<keyword evidence="2" id="KW-0964">Secreted</keyword>
<dbReference type="Gene3D" id="3.20.20.80">
    <property type="entry name" value="Glycosidases"/>
    <property type="match status" value="1"/>
</dbReference>
<dbReference type="PANTHER" id="PTHR38340">
    <property type="entry name" value="S-LAYER PROTEIN"/>
    <property type="match status" value="1"/>
</dbReference>
<dbReference type="Gene3D" id="2.150.10.10">
    <property type="entry name" value="Serralysin-like metalloprotease, C-terminal"/>
    <property type="match status" value="4"/>
</dbReference>
<evidence type="ECO:0000256" key="1">
    <source>
        <dbReference type="ARBA" id="ARBA00004613"/>
    </source>
</evidence>
<dbReference type="InterPro" id="IPR017853">
    <property type="entry name" value="GH"/>
</dbReference>
<dbReference type="Proteomes" id="UP000024836">
    <property type="component" value="Unassembled WGS sequence"/>
</dbReference>
<evidence type="ECO:0000313" key="3">
    <source>
        <dbReference type="EMBL" id="KCV83381.1"/>
    </source>
</evidence>
<comment type="caution">
    <text evidence="3">The sequence shown here is derived from an EMBL/GenBank/DDBJ whole genome shotgun (WGS) entry which is preliminary data.</text>
</comment>
<dbReference type="EMBL" id="AQQY01000001">
    <property type="protein sequence ID" value="KCV83381.1"/>
    <property type="molecule type" value="Genomic_DNA"/>
</dbReference>
<organism evidence="3 4">
    <name type="scientific">Actibacterium atlanticum</name>
    <dbReference type="NCBI Taxonomy" id="1461693"/>
    <lineage>
        <taxon>Bacteria</taxon>
        <taxon>Pseudomonadati</taxon>
        <taxon>Pseudomonadota</taxon>
        <taxon>Alphaproteobacteria</taxon>
        <taxon>Rhodobacterales</taxon>
        <taxon>Roseobacteraceae</taxon>
        <taxon>Actibacterium</taxon>
    </lineage>
</organism>
<comment type="subcellular location">
    <subcellularLocation>
        <location evidence="1">Secreted</location>
    </subcellularLocation>
</comment>
<keyword evidence="4" id="KW-1185">Reference proteome</keyword>
<dbReference type="SUPFAM" id="SSF51120">
    <property type="entry name" value="beta-Roll"/>
    <property type="match status" value="4"/>
</dbReference>
<protein>
    <submittedName>
        <fullName evidence="3">Type I secretion target repeat-containing protein</fullName>
    </submittedName>
</protein>
<dbReference type="InterPro" id="IPR050557">
    <property type="entry name" value="RTX_toxin/Mannuronan_C5-epim"/>
</dbReference>
<dbReference type="eggNOG" id="COG3534">
    <property type="taxonomic scope" value="Bacteria"/>
</dbReference>
<dbReference type="OrthoDB" id="7798885at2"/>
<dbReference type="InterPro" id="IPR001343">
    <property type="entry name" value="Hemolysn_Ca-bd"/>
</dbReference>
<dbReference type="AlphaFoldDB" id="A0A058ZRA0"/>
<dbReference type="RefSeq" id="WP_035247059.1">
    <property type="nucleotide sequence ID" value="NZ_AQQY01000001.1"/>
</dbReference>
<dbReference type="eggNOG" id="COG2931">
    <property type="taxonomic scope" value="Bacteria"/>
</dbReference>
<name>A0A058ZRA0_9RHOB</name>
<dbReference type="GO" id="GO:0005576">
    <property type="term" value="C:extracellular region"/>
    <property type="evidence" value="ECO:0007669"/>
    <property type="project" value="UniProtKB-SubCell"/>
</dbReference>
<accession>A0A058ZRA0</accession>
<sequence length="979" mass="105859">MTSITLNAAQVEGSEITEEHFGINATADYQEFDYNFVNSVYELMGVETDEHGNIISINDDALNLTTIRYPGGVETERHFDLVNYDNITWVNEDGVTKEFIGLTEFTSFCVDLNIQPVIVIPISELFYLNENGYAKPNEDMEETLKAFVKDTMAMMGDVGVAAFELGNEFPAVPRDPDGDSSNTLSGYEYGDVASWAAPIIQEAIDEYNAENQIDPSVEEPDIIVQLITFSPEATDHWTEEKLAQYNDSILYEFSAEELAAVDGVTAHFYFTEDKFVGDPDHEERAHTYDNIDRAMDQVFEPLDDWETKAGKELDLYVTEWGAHFKLEEGVDSHNYTGLRSIPLNLEMFTQYLTHGADSLIYWPMQFHATSTNANNGDVNFIGDFFTLLENKTLGMQAMDTGVTNTSLDVHAFTDGDTAVIFVSSLQSATQEVDLDFAALFPDVDSYTVTTIGVDPDSVDGYYKNDTQDDYNWAAESEPDAAMQLTEEGSYAGAAPVSFNLDGYEVVMIEFELGQAGETINGTAQNDTLYGTDGIDEIFGNDGDDRIYDGAGSDIVYGGAGKDRFYAGDGADSYDGGVGLLDEVRYTTAAEGLTIDLSDPFSGTGIARGDSFVNVERLRGSEFDDVVIGGSGVAIINAEAGDDVIVDGAVKNYLTGGDGADTFQMIAGDGHEDRIFDFTLSEDTLDLSLWGVGDLSQLTFTEGANGTYLLISFEEESVRLNGYSAADIASFDETVFVFDPNAPTGDGVVVGTSGNDVIDSSYVDQDGDTINDLGQLIQAGDGSDTVFDGAGDDIVEGGAGRDYFFAGDGADAYDGGSDNKDELWYTTSLSGLTIDLGDASNSTGIAAGDTVTNVERVRGTDYDDVIIAGSGVTNIKGLSGNDLLIDSDAATKEYFTGGAGADTFRFVSGDGQEDRIYDFSVAEDMIDLSLWGVTSLDDLTISAGGSETYLIIEYGDERIRVDDYGSADIAAFDENVFIFA</sequence>
<dbReference type="GO" id="GO:0005509">
    <property type="term" value="F:calcium ion binding"/>
    <property type="evidence" value="ECO:0007669"/>
    <property type="project" value="InterPro"/>
</dbReference>
<dbReference type="InterPro" id="IPR011049">
    <property type="entry name" value="Serralysin-like_metalloprot_C"/>
</dbReference>
<evidence type="ECO:0000313" key="4">
    <source>
        <dbReference type="Proteomes" id="UP000024836"/>
    </source>
</evidence>
<dbReference type="PRINTS" id="PR00313">
    <property type="entry name" value="CABNDNGRPT"/>
</dbReference>
<reference evidence="3 4" key="1">
    <citation type="submission" date="2013-04" db="EMBL/GenBank/DDBJ databases">
        <title>Shimia sp. 22II-S11-Z10 Genome Sequencing.</title>
        <authorList>
            <person name="Lai Q."/>
            <person name="Li G."/>
            <person name="Shao Z."/>
        </authorList>
    </citation>
    <scope>NUCLEOTIDE SEQUENCE [LARGE SCALE GENOMIC DNA]</scope>
    <source>
        <strain evidence="4">22II-S11-Z10</strain>
    </source>
</reference>